<keyword evidence="3" id="KW-0862">Zinc</keyword>
<protein>
    <recommendedName>
        <fullName evidence="7">RING-type domain-containing protein</fullName>
    </recommendedName>
</protein>
<evidence type="ECO:0000256" key="6">
    <source>
        <dbReference type="SAM" id="MobiDB-lite"/>
    </source>
</evidence>
<dbReference type="Pfam" id="PF13920">
    <property type="entry name" value="zf-C3HC4_3"/>
    <property type="match status" value="1"/>
</dbReference>
<evidence type="ECO:0000256" key="4">
    <source>
        <dbReference type="PROSITE-ProRule" id="PRU00175"/>
    </source>
</evidence>
<keyword evidence="1" id="KW-0479">Metal-binding</keyword>
<reference evidence="8" key="1">
    <citation type="submission" date="2024-03" db="EMBL/GenBank/DDBJ databases">
        <authorList>
            <consortium name="ELIXIR-Norway"/>
            <consortium name="Elixir Norway"/>
        </authorList>
    </citation>
    <scope>NUCLEOTIDE SEQUENCE</scope>
</reference>
<evidence type="ECO:0000256" key="2">
    <source>
        <dbReference type="ARBA" id="ARBA00022771"/>
    </source>
</evidence>
<feature type="coiled-coil region" evidence="5">
    <location>
        <begin position="183"/>
        <end position="210"/>
    </location>
</feature>
<keyword evidence="5" id="KW-0175">Coiled coil</keyword>
<dbReference type="EMBL" id="OZ023715">
    <property type="protein sequence ID" value="CAK9864447.1"/>
    <property type="molecule type" value="Genomic_DNA"/>
</dbReference>
<dbReference type="InterPro" id="IPR013083">
    <property type="entry name" value="Znf_RING/FYVE/PHD"/>
</dbReference>
<dbReference type="PANTHER" id="PTHR42647:SF72">
    <property type="entry name" value="EF-HAND CALCIUM-BINDING DOMAIN-CONTAINING PROTEIN 4A"/>
    <property type="match status" value="1"/>
</dbReference>
<dbReference type="PIRSF" id="PIRSF036836">
    <property type="entry name" value="RNase_bind_SBP1"/>
    <property type="match status" value="1"/>
</dbReference>
<feature type="region of interest" description="Disordered" evidence="6">
    <location>
        <begin position="278"/>
        <end position="299"/>
    </location>
</feature>
<accession>A0ABP1API6</accession>
<gene>
    <name evidence="8" type="ORF">CSSPJE1EN2_LOCUS7442</name>
</gene>
<evidence type="ECO:0000313" key="9">
    <source>
        <dbReference type="Proteomes" id="UP001497522"/>
    </source>
</evidence>
<evidence type="ECO:0000313" key="8">
    <source>
        <dbReference type="EMBL" id="CAK9864447.1"/>
    </source>
</evidence>
<dbReference type="PROSITE" id="PS50089">
    <property type="entry name" value="ZF_RING_2"/>
    <property type="match status" value="1"/>
</dbReference>
<evidence type="ECO:0000259" key="7">
    <source>
        <dbReference type="PROSITE" id="PS50089"/>
    </source>
</evidence>
<proteinExistence type="predicted"/>
<dbReference type="CDD" id="cd16649">
    <property type="entry name" value="mRING-HC-C3HC5_CGRF1-like"/>
    <property type="match status" value="1"/>
</dbReference>
<name>A0ABP1API6_9BRYO</name>
<dbReference type="PANTHER" id="PTHR42647">
    <property type="entry name" value="SBP (S-RIBONUCLEASE BINDING PROTEIN) FAMILY PROTEIN"/>
    <property type="match status" value="1"/>
</dbReference>
<dbReference type="Proteomes" id="UP001497522">
    <property type="component" value="Chromosome 14"/>
</dbReference>
<feature type="domain" description="RING-type" evidence="7">
    <location>
        <begin position="317"/>
        <end position="352"/>
    </location>
</feature>
<evidence type="ECO:0000256" key="1">
    <source>
        <dbReference type="ARBA" id="ARBA00022723"/>
    </source>
</evidence>
<sequence length="364" mass="40589">MAVQAQYPSNVLLPNYRNNRLPPATVSSVSFLFHFSVNNNEGGGNNELASTSLGSRKRAREADVLVNQRQQADVLVNQRQQQQQHQLLNQQQGQSQLQQHPNQLLNVSDYQNHVTGGSVVMPPSTSVSTGLRLAFEDDRLNSTSSASASGRGGNGSSPLLSIMGGDLSTQIHQESEEIELLFKAQGEQVRQLLEEKRQRHSRELVAAIEQGISRRFQEKDLEIETMKIQNLELAEHVKRLSLAAHHWRAKAETNEAIVTALRSNLQQAEQAVAFSREQSKEGCGDSEADDAASSHNGDDAHARTLQENRELREQRTCRVCRCNDVSMLLLPCRHLCLCKDCETRLDACPLCRSRKQASVQVYMS</sequence>
<keyword evidence="2 4" id="KW-0863">Zinc-finger</keyword>
<organism evidence="8 9">
    <name type="scientific">Sphagnum jensenii</name>
    <dbReference type="NCBI Taxonomy" id="128206"/>
    <lineage>
        <taxon>Eukaryota</taxon>
        <taxon>Viridiplantae</taxon>
        <taxon>Streptophyta</taxon>
        <taxon>Embryophyta</taxon>
        <taxon>Bryophyta</taxon>
        <taxon>Sphagnophytina</taxon>
        <taxon>Sphagnopsida</taxon>
        <taxon>Sphagnales</taxon>
        <taxon>Sphagnaceae</taxon>
        <taxon>Sphagnum</taxon>
    </lineage>
</organism>
<evidence type="ECO:0000256" key="5">
    <source>
        <dbReference type="SAM" id="Coils"/>
    </source>
</evidence>
<evidence type="ECO:0000256" key="3">
    <source>
        <dbReference type="ARBA" id="ARBA00022833"/>
    </source>
</evidence>
<feature type="coiled-coil region" evidence="5">
    <location>
        <begin position="251"/>
        <end position="278"/>
    </location>
</feature>
<dbReference type="InterPro" id="IPR001841">
    <property type="entry name" value="Znf_RING"/>
</dbReference>
<keyword evidence="9" id="KW-1185">Reference proteome</keyword>
<dbReference type="Gene3D" id="3.30.40.10">
    <property type="entry name" value="Zinc/RING finger domain, C3HC4 (zinc finger)"/>
    <property type="match status" value="1"/>
</dbReference>